<protein>
    <submittedName>
        <fullName evidence="2">Uncharacterized protein</fullName>
    </submittedName>
</protein>
<reference evidence="2 3" key="1">
    <citation type="submission" date="2019-05" db="EMBL/GenBank/DDBJ databases">
        <title>Another draft genome of Portunus trituberculatus and its Hox gene families provides insights of decapod evolution.</title>
        <authorList>
            <person name="Jeong J.-H."/>
            <person name="Song I."/>
            <person name="Kim S."/>
            <person name="Choi T."/>
            <person name="Kim D."/>
            <person name="Ryu S."/>
            <person name="Kim W."/>
        </authorList>
    </citation>
    <scope>NUCLEOTIDE SEQUENCE [LARGE SCALE GENOMIC DNA]</scope>
    <source>
        <tissue evidence="2">Muscle</tissue>
    </source>
</reference>
<feature type="region of interest" description="Disordered" evidence="1">
    <location>
        <begin position="21"/>
        <end position="58"/>
    </location>
</feature>
<organism evidence="2 3">
    <name type="scientific">Portunus trituberculatus</name>
    <name type="common">Swimming crab</name>
    <name type="synonym">Neptunus trituberculatus</name>
    <dbReference type="NCBI Taxonomy" id="210409"/>
    <lineage>
        <taxon>Eukaryota</taxon>
        <taxon>Metazoa</taxon>
        <taxon>Ecdysozoa</taxon>
        <taxon>Arthropoda</taxon>
        <taxon>Crustacea</taxon>
        <taxon>Multicrustacea</taxon>
        <taxon>Malacostraca</taxon>
        <taxon>Eumalacostraca</taxon>
        <taxon>Eucarida</taxon>
        <taxon>Decapoda</taxon>
        <taxon>Pleocyemata</taxon>
        <taxon>Brachyura</taxon>
        <taxon>Eubrachyura</taxon>
        <taxon>Portunoidea</taxon>
        <taxon>Portunidae</taxon>
        <taxon>Portuninae</taxon>
        <taxon>Portunus</taxon>
    </lineage>
</organism>
<evidence type="ECO:0000313" key="3">
    <source>
        <dbReference type="Proteomes" id="UP000324222"/>
    </source>
</evidence>
<dbReference type="EMBL" id="VSRR010008705">
    <property type="protein sequence ID" value="MPC49161.1"/>
    <property type="molecule type" value="Genomic_DNA"/>
</dbReference>
<dbReference type="Proteomes" id="UP000324222">
    <property type="component" value="Unassembled WGS sequence"/>
</dbReference>
<gene>
    <name evidence="2" type="ORF">E2C01_042957</name>
</gene>
<keyword evidence="3" id="KW-1185">Reference proteome</keyword>
<dbReference type="AlphaFoldDB" id="A0A5B7FNY3"/>
<sequence>MIVSRDYWLLAPFFTVCASPPALSATSASKPSKSRAMSSSCKRPSGSSTSSSSSPGSAVTLARALTYCD</sequence>
<comment type="caution">
    <text evidence="2">The sequence shown here is derived from an EMBL/GenBank/DDBJ whole genome shotgun (WGS) entry which is preliminary data.</text>
</comment>
<evidence type="ECO:0000256" key="1">
    <source>
        <dbReference type="SAM" id="MobiDB-lite"/>
    </source>
</evidence>
<proteinExistence type="predicted"/>
<name>A0A5B7FNY3_PORTR</name>
<feature type="compositionally biased region" description="Low complexity" evidence="1">
    <location>
        <begin position="21"/>
        <end position="57"/>
    </location>
</feature>
<evidence type="ECO:0000313" key="2">
    <source>
        <dbReference type="EMBL" id="MPC49161.1"/>
    </source>
</evidence>
<accession>A0A5B7FNY3</accession>